<protein>
    <recommendedName>
        <fullName evidence="3">Lipocalin-like domain-containing protein</fullName>
    </recommendedName>
</protein>
<dbReference type="eggNOG" id="ENOG5032S0M">
    <property type="taxonomic scope" value="Bacteria"/>
</dbReference>
<dbReference type="HOGENOM" id="CLU_139787_0_0_10"/>
<accession>A4CQ13</accession>
<dbReference type="KEGG" id="rbi:RB2501_01690"/>
<sequence>MAFSGEWSFPGRLPGGTVRALLGIGLLLLAFSCSGVSKADLHHLEGYWEIREVEFPDGNNKEFPASPMVDYFSMQGRSGYRKKLQPRMDGTFETSDDALPLEVLEREGLWLLRYTGEEGDWEETLVDLGPQNLALRDPAGVVYRYVRYQPLTNTIPDGTQ</sequence>
<evidence type="ECO:0000313" key="1">
    <source>
        <dbReference type="EMBL" id="EAR14098.1"/>
    </source>
</evidence>
<proteinExistence type="predicted"/>
<evidence type="ECO:0000313" key="2">
    <source>
        <dbReference type="Proteomes" id="UP000009049"/>
    </source>
</evidence>
<dbReference type="EMBL" id="CP001712">
    <property type="protein sequence ID" value="EAR14098.1"/>
    <property type="molecule type" value="Genomic_DNA"/>
</dbReference>
<dbReference type="STRING" id="313596.RB2501_01690"/>
<reference evidence="1 2" key="1">
    <citation type="journal article" date="2009" name="J. Bacteriol.">
        <title>Complete genome sequence of Robiginitalea biformata HTCC2501.</title>
        <authorList>
            <person name="Oh H.M."/>
            <person name="Giovannoni S.J."/>
            <person name="Lee K."/>
            <person name="Ferriera S."/>
            <person name="Johnson J."/>
            <person name="Cho J.C."/>
        </authorList>
    </citation>
    <scope>NUCLEOTIDE SEQUENCE [LARGE SCALE GENOMIC DNA]</scope>
    <source>
        <strain evidence="2">ATCC BAA-864 / HTCC2501 / KCTC 12146</strain>
    </source>
</reference>
<dbReference type="AlphaFoldDB" id="A4CQ13"/>
<dbReference type="Proteomes" id="UP000009049">
    <property type="component" value="Chromosome"/>
</dbReference>
<name>A4CQ13_ROBBH</name>
<organism evidence="1 2">
    <name type="scientific">Robiginitalea biformata (strain ATCC BAA-864 / DSM 15991 / KCTC 12146 / HTCC2501)</name>
    <dbReference type="NCBI Taxonomy" id="313596"/>
    <lineage>
        <taxon>Bacteria</taxon>
        <taxon>Pseudomonadati</taxon>
        <taxon>Bacteroidota</taxon>
        <taxon>Flavobacteriia</taxon>
        <taxon>Flavobacteriales</taxon>
        <taxon>Flavobacteriaceae</taxon>
        <taxon>Robiginitalea</taxon>
    </lineage>
</organism>
<evidence type="ECO:0008006" key="3">
    <source>
        <dbReference type="Google" id="ProtNLM"/>
    </source>
</evidence>
<gene>
    <name evidence="1" type="ordered locus">RB2501_01690</name>
</gene>
<keyword evidence="2" id="KW-1185">Reference proteome</keyword>